<proteinExistence type="predicted"/>
<dbReference type="Proteomes" id="UP001060085">
    <property type="component" value="Linkage Group LG07"/>
</dbReference>
<comment type="caution">
    <text evidence="1">The sequence shown here is derived from an EMBL/GenBank/DDBJ whole genome shotgun (WGS) entry which is preliminary data.</text>
</comment>
<evidence type="ECO:0000313" key="2">
    <source>
        <dbReference type="Proteomes" id="UP001060085"/>
    </source>
</evidence>
<dbReference type="EMBL" id="CM044707">
    <property type="protein sequence ID" value="KAI5652335.1"/>
    <property type="molecule type" value="Genomic_DNA"/>
</dbReference>
<evidence type="ECO:0000313" key="1">
    <source>
        <dbReference type="EMBL" id="KAI5652335.1"/>
    </source>
</evidence>
<name>A0ACB9ZVP6_CATRO</name>
<reference evidence="2" key="1">
    <citation type="journal article" date="2023" name="Nat. Plants">
        <title>Single-cell RNA sequencing provides a high-resolution roadmap for understanding the multicellular compartmentation of specialized metabolism.</title>
        <authorList>
            <person name="Sun S."/>
            <person name="Shen X."/>
            <person name="Li Y."/>
            <person name="Li Y."/>
            <person name="Wang S."/>
            <person name="Li R."/>
            <person name="Zhang H."/>
            <person name="Shen G."/>
            <person name="Guo B."/>
            <person name="Wei J."/>
            <person name="Xu J."/>
            <person name="St-Pierre B."/>
            <person name="Chen S."/>
            <person name="Sun C."/>
        </authorList>
    </citation>
    <scope>NUCLEOTIDE SEQUENCE [LARGE SCALE GENOMIC DNA]</scope>
</reference>
<keyword evidence="2" id="KW-1185">Reference proteome</keyword>
<gene>
    <name evidence="1" type="ORF">M9H77_29522</name>
</gene>
<protein>
    <submittedName>
        <fullName evidence="1">Uncharacterized protein</fullName>
    </submittedName>
</protein>
<organism evidence="1 2">
    <name type="scientific">Catharanthus roseus</name>
    <name type="common">Madagascar periwinkle</name>
    <name type="synonym">Vinca rosea</name>
    <dbReference type="NCBI Taxonomy" id="4058"/>
    <lineage>
        <taxon>Eukaryota</taxon>
        <taxon>Viridiplantae</taxon>
        <taxon>Streptophyta</taxon>
        <taxon>Embryophyta</taxon>
        <taxon>Tracheophyta</taxon>
        <taxon>Spermatophyta</taxon>
        <taxon>Magnoliopsida</taxon>
        <taxon>eudicotyledons</taxon>
        <taxon>Gunneridae</taxon>
        <taxon>Pentapetalae</taxon>
        <taxon>asterids</taxon>
        <taxon>lamiids</taxon>
        <taxon>Gentianales</taxon>
        <taxon>Apocynaceae</taxon>
        <taxon>Rauvolfioideae</taxon>
        <taxon>Vinceae</taxon>
        <taxon>Catharanthinae</taxon>
        <taxon>Catharanthus</taxon>
    </lineage>
</organism>
<accession>A0ACB9ZVP6</accession>
<sequence length="104" mass="11900">MSSGFTAAIIIAKKRANARKLIIVDFPSFSEQYLSVTVLCFNPFEQVSPPFIYCQFFRRLYVEYNKSGIDLQYQAKSRVVLKSVVDQRLLVSMDPIKEAGVLQK</sequence>